<evidence type="ECO:0000313" key="3">
    <source>
        <dbReference type="Proteomes" id="UP001196413"/>
    </source>
</evidence>
<dbReference type="AlphaFoldDB" id="A0AAD5R087"/>
<protein>
    <submittedName>
        <fullName evidence="2">Uncharacterized protein</fullName>
    </submittedName>
</protein>
<feature type="region of interest" description="Disordered" evidence="1">
    <location>
        <begin position="1"/>
        <end position="39"/>
    </location>
</feature>
<proteinExistence type="predicted"/>
<gene>
    <name evidence="2" type="ORF">KIN20_028049</name>
</gene>
<dbReference type="EMBL" id="JAHQIW010005797">
    <property type="protein sequence ID" value="KAJ1367187.1"/>
    <property type="molecule type" value="Genomic_DNA"/>
</dbReference>
<keyword evidence="3" id="KW-1185">Reference proteome</keyword>
<sequence>MAVLAGWKTGGAFDARSNHPSPDIKTTQPQGSLLNTSEPMRPSVSTACLHRIVIALKMANVRQNLGYSEVNVMLKAFCRITMNE</sequence>
<comment type="caution">
    <text evidence="2">The sequence shown here is derived from an EMBL/GenBank/DDBJ whole genome shotgun (WGS) entry which is preliminary data.</text>
</comment>
<reference evidence="2" key="1">
    <citation type="submission" date="2021-06" db="EMBL/GenBank/DDBJ databases">
        <title>Parelaphostrongylus tenuis whole genome reference sequence.</title>
        <authorList>
            <person name="Garwood T.J."/>
            <person name="Larsen P.A."/>
            <person name="Fountain-Jones N.M."/>
            <person name="Garbe J.R."/>
            <person name="Macchietto M.G."/>
            <person name="Kania S.A."/>
            <person name="Gerhold R.W."/>
            <person name="Richards J.E."/>
            <person name="Wolf T.M."/>
        </authorList>
    </citation>
    <scope>NUCLEOTIDE SEQUENCE</scope>
    <source>
        <strain evidence="2">MNPRO001-30</strain>
        <tissue evidence="2">Meninges</tissue>
    </source>
</reference>
<evidence type="ECO:0000313" key="2">
    <source>
        <dbReference type="EMBL" id="KAJ1367187.1"/>
    </source>
</evidence>
<evidence type="ECO:0000256" key="1">
    <source>
        <dbReference type="SAM" id="MobiDB-lite"/>
    </source>
</evidence>
<dbReference type="Proteomes" id="UP001196413">
    <property type="component" value="Unassembled WGS sequence"/>
</dbReference>
<accession>A0AAD5R087</accession>
<name>A0AAD5R087_PARTN</name>
<feature type="compositionally biased region" description="Polar residues" evidence="1">
    <location>
        <begin position="18"/>
        <end position="39"/>
    </location>
</feature>
<organism evidence="2 3">
    <name type="scientific">Parelaphostrongylus tenuis</name>
    <name type="common">Meningeal worm</name>
    <dbReference type="NCBI Taxonomy" id="148309"/>
    <lineage>
        <taxon>Eukaryota</taxon>
        <taxon>Metazoa</taxon>
        <taxon>Ecdysozoa</taxon>
        <taxon>Nematoda</taxon>
        <taxon>Chromadorea</taxon>
        <taxon>Rhabditida</taxon>
        <taxon>Rhabditina</taxon>
        <taxon>Rhabditomorpha</taxon>
        <taxon>Strongyloidea</taxon>
        <taxon>Metastrongylidae</taxon>
        <taxon>Parelaphostrongylus</taxon>
    </lineage>
</organism>